<evidence type="ECO:0000313" key="3">
    <source>
        <dbReference type="Proteomes" id="UP001151752"/>
    </source>
</evidence>
<sequence>MAARPLGSFSLQDGLLDSEQDHGQPGCINRTIRYFRWVTLQFVGNSVDFVVEGDGISFGRLCFEANGGGIAGDACKSAVFIRWPEFQSTDHLEEQFGISGSWPPVK</sequence>
<dbReference type="AlphaFoldDB" id="A0A9Q0X1C2"/>
<protein>
    <submittedName>
        <fullName evidence="2">Uncharacterized protein</fullName>
    </submittedName>
</protein>
<gene>
    <name evidence="2" type="ORF">OIU74_000963</name>
</gene>
<evidence type="ECO:0000256" key="1">
    <source>
        <dbReference type="SAM" id="MobiDB-lite"/>
    </source>
</evidence>
<reference evidence="2" key="2">
    <citation type="journal article" date="2023" name="Int. J. Mol. Sci.">
        <title>De Novo Assembly and Annotation of 11 Diverse Shrub Willow (Salix) Genomes Reveals Novel Gene Organization in Sex-Linked Regions.</title>
        <authorList>
            <person name="Hyden B."/>
            <person name="Feng K."/>
            <person name="Yates T.B."/>
            <person name="Jawdy S."/>
            <person name="Cereghino C."/>
            <person name="Smart L.B."/>
            <person name="Muchero W."/>
        </authorList>
    </citation>
    <scope>NUCLEOTIDE SEQUENCE</scope>
    <source>
        <tissue evidence="2">Shoot tip</tissue>
    </source>
</reference>
<dbReference type="EMBL" id="JAPFFM010000001">
    <property type="protein sequence ID" value="KAJ6776889.1"/>
    <property type="molecule type" value="Genomic_DNA"/>
</dbReference>
<reference evidence="2" key="1">
    <citation type="submission" date="2022-11" db="EMBL/GenBank/DDBJ databases">
        <authorList>
            <person name="Hyden B.L."/>
            <person name="Feng K."/>
            <person name="Yates T."/>
            <person name="Jawdy S."/>
            <person name="Smart L.B."/>
            <person name="Muchero W."/>
        </authorList>
    </citation>
    <scope>NUCLEOTIDE SEQUENCE</scope>
    <source>
        <tissue evidence="2">Shoot tip</tissue>
    </source>
</reference>
<comment type="caution">
    <text evidence="2">The sequence shown here is derived from an EMBL/GenBank/DDBJ whole genome shotgun (WGS) entry which is preliminary data.</text>
</comment>
<feature type="region of interest" description="Disordered" evidence="1">
    <location>
        <begin position="1"/>
        <end position="23"/>
    </location>
</feature>
<organism evidence="2 3">
    <name type="scientific">Salix koriyanagi</name>
    <dbReference type="NCBI Taxonomy" id="2511006"/>
    <lineage>
        <taxon>Eukaryota</taxon>
        <taxon>Viridiplantae</taxon>
        <taxon>Streptophyta</taxon>
        <taxon>Embryophyta</taxon>
        <taxon>Tracheophyta</taxon>
        <taxon>Spermatophyta</taxon>
        <taxon>Magnoliopsida</taxon>
        <taxon>eudicotyledons</taxon>
        <taxon>Gunneridae</taxon>
        <taxon>Pentapetalae</taxon>
        <taxon>rosids</taxon>
        <taxon>fabids</taxon>
        <taxon>Malpighiales</taxon>
        <taxon>Salicaceae</taxon>
        <taxon>Saliceae</taxon>
        <taxon>Salix</taxon>
    </lineage>
</organism>
<evidence type="ECO:0000313" key="2">
    <source>
        <dbReference type="EMBL" id="KAJ6776889.1"/>
    </source>
</evidence>
<proteinExistence type="predicted"/>
<keyword evidence="3" id="KW-1185">Reference proteome</keyword>
<dbReference type="Proteomes" id="UP001151752">
    <property type="component" value="Chromosome 16"/>
</dbReference>
<accession>A0A9Q0X1C2</accession>
<name>A0A9Q0X1C2_9ROSI</name>